<sequence length="1313" mass="146818">MEKPKVKITEDTNPDDESEISIPNDTPTPIAFQEKQHYEKIVGRSEMTQTWRMKERMKTVSVALVLCLNVGVDPPDVVKTSPCARKECWIDPLSHSPQKALDSIGNSLQKQYERWQPRARYKQSLDPTVEDIKRLCTSLRRNAKEERVLFHYNGHGVPRPTTNGEIWVFNKTYTQYIPLSIYDLQSWMGSPSIFVYDCSCAGLIVSSFKSFADQRQQDMKMNGGRLSPGATMCDVRNCIQLAACSATQLLPMNPELPADLFTACLTTPIKIALQWFCHQRQDSLSPGVTLDLIEKIPGRLNDRRTPLGELNWIFTAITDTIAWNTLPRELFQKLFRQDLLVASLFRNFLLAERIMRSYKCTPVSQPALPPTFRHPMWVAWDHAVEVCLSQLPLMLAEESTYVFKNSPFFAQHLTAFQVWLSLGVEGRDPPEQLPIVLQVLLSQVHRLRALDLLGRFLDLGPWAVSLALSVGIFPYVLKLLQSLAKELRPLLVFIWAKILAVDSTCQGDLVKDGGHQYFLRALQDPQMSASHRTMAAFVLAEVVNGNSAGQEACLTRNIVSICLGQLDDETIVTNPKLKQWVAICLGRVWTNYDEARWRGVRDQAHERLYELLNDPQPEVRTAAVFALGTFVDNQPDSGSDHAAHVNQAVGATLTPLQRREASVLVRCELTCALQRLVACYDSSFATIAFRFVEEEKNLELTQSGGKNRTRNTSTSSSSYQGSRTSRSSNEVYLYPPANYPSMVKQGAGDSLSISPNVSENNQSSVSASFNEVGQTLTPERIQRLRKISLSNVPFNANSAYSSVNANIWKVLLSLAADPHPEVAILAVSVVTSIMERVALMAKNQNTRYCGDGKGTSPQNSPKSRRKVSFNEGEGTSPAKSSQSILPIHLTPYPRTRKVFEKGPEKPVGGIFRASEVPTTMINLIQDRVISTDFCGWSASEFAEPTTKVKETTINGVLLQKSQGLDKSYQARNNGDFSHQKMDLTRLGDQQFFNKNPQQAIAVKFHPHNKTLLAADRYGISMWEWESGQRKSYMKNNNPMMSSITCLHFINLHIQPMLMVGTDDGCVRVWKNCCSDGGSKPELVTAWQAISDNVPSSRGSGITMSWYQDKLQLFAAGDSRHLHIWDVKHERKVQELLTGAESCVTSLSHSDTHNILSAGCGDGTIRLFDTREFYLNSKHQKVIQAHDTWVINSTFLQHDFLLTASEQGDIKLWDVRKMGKEAYRTIRNHKAGSVRFVDVHPNLPVIACGTATPSINFLGIDGEELCGVKYYDGFLGQRIGQVTCMTFHPWLATLAVGTADSNLTVYSGESKGST</sequence>
<dbReference type="Pfam" id="PF14538">
    <property type="entry name" value="Raptor_N"/>
    <property type="match status" value="1"/>
</dbReference>
<dbReference type="GO" id="GO:0030674">
    <property type="term" value="F:protein-macromolecule adaptor activity"/>
    <property type="evidence" value="ECO:0007669"/>
    <property type="project" value="TreeGrafter"/>
</dbReference>
<dbReference type="InterPro" id="IPR036322">
    <property type="entry name" value="WD40_repeat_dom_sf"/>
</dbReference>
<dbReference type="SUPFAM" id="SSF48371">
    <property type="entry name" value="ARM repeat"/>
    <property type="match status" value="1"/>
</dbReference>
<keyword evidence="2 4" id="KW-0853">WD repeat</keyword>
<dbReference type="GO" id="GO:0030307">
    <property type="term" value="P:positive regulation of cell growth"/>
    <property type="evidence" value="ECO:0007669"/>
    <property type="project" value="TreeGrafter"/>
</dbReference>
<evidence type="ECO:0000256" key="3">
    <source>
        <dbReference type="ARBA" id="ARBA00022737"/>
    </source>
</evidence>
<dbReference type="Gene3D" id="1.25.10.10">
    <property type="entry name" value="Leucine-rich Repeat Variant"/>
    <property type="match status" value="1"/>
</dbReference>
<dbReference type="EMBL" id="LR789916">
    <property type="protein sequence ID" value="CAB3265778.1"/>
    <property type="molecule type" value="mRNA"/>
</dbReference>
<dbReference type="SMART" id="SM01302">
    <property type="entry name" value="Raptor_N"/>
    <property type="match status" value="1"/>
</dbReference>
<dbReference type="GO" id="GO:0009267">
    <property type="term" value="P:cellular response to starvation"/>
    <property type="evidence" value="ECO:0007669"/>
    <property type="project" value="TreeGrafter"/>
</dbReference>
<feature type="compositionally biased region" description="Low complexity" evidence="5">
    <location>
        <begin position="710"/>
        <end position="729"/>
    </location>
</feature>
<dbReference type="GO" id="GO:0010506">
    <property type="term" value="P:regulation of autophagy"/>
    <property type="evidence" value="ECO:0007669"/>
    <property type="project" value="TreeGrafter"/>
</dbReference>
<dbReference type="PANTHER" id="PTHR12848:SF16">
    <property type="entry name" value="REGULATORY-ASSOCIATED PROTEIN OF MTOR"/>
    <property type="match status" value="1"/>
</dbReference>
<dbReference type="InterPro" id="IPR016024">
    <property type="entry name" value="ARM-type_fold"/>
</dbReference>
<gene>
    <name evidence="7" type="primary">Rptor</name>
</gene>
<dbReference type="GO" id="GO:0031931">
    <property type="term" value="C:TORC1 complex"/>
    <property type="evidence" value="ECO:0007669"/>
    <property type="project" value="InterPro"/>
</dbReference>
<organism evidence="7">
    <name type="scientific">Phallusia mammillata</name>
    <dbReference type="NCBI Taxonomy" id="59560"/>
    <lineage>
        <taxon>Eukaryota</taxon>
        <taxon>Metazoa</taxon>
        <taxon>Chordata</taxon>
        <taxon>Tunicata</taxon>
        <taxon>Ascidiacea</taxon>
        <taxon>Phlebobranchia</taxon>
        <taxon>Ascidiidae</taxon>
        <taxon>Phallusia</taxon>
    </lineage>
</organism>
<dbReference type="GO" id="GO:0071230">
    <property type="term" value="P:cellular response to amino acid stimulus"/>
    <property type="evidence" value="ECO:0007669"/>
    <property type="project" value="TreeGrafter"/>
</dbReference>
<dbReference type="InterPro" id="IPR029347">
    <property type="entry name" value="Raptor_N"/>
</dbReference>
<feature type="repeat" description="WD" evidence="4">
    <location>
        <begin position="1182"/>
        <end position="1215"/>
    </location>
</feature>
<name>A0A6F9DRZ4_9ASCI</name>
<dbReference type="PRINTS" id="PR01547">
    <property type="entry name" value="YEAST176DUF"/>
</dbReference>
<dbReference type="Pfam" id="PF02985">
    <property type="entry name" value="HEAT"/>
    <property type="match status" value="1"/>
</dbReference>
<dbReference type="SUPFAM" id="SSF50978">
    <property type="entry name" value="WD40 repeat-like"/>
    <property type="match status" value="1"/>
</dbReference>
<feature type="compositionally biased region" description="Basic and acidic residues" evidence="5">
    <location>
        <begin position="1"/>
        <end position="10"/>
    </location>
</feature>
<dbReference type="PROSITE" id="PS50082">
    <property type="entry name" value="WD_REPEATS_2"/>
    <property type="match status" value="1"/>
</dbReference>
<dbReference type="InterPro" id="IPR015943">
    <property type="entry name" value="WD40/YVTN_repeat-like_dom_sf"/>
</dbReference>
<feature type="region of interest" description="Disordered" evidence="5">
    <location>
        <begin position="846"/>
        <end position="885"/>
    </location>
</feature>
<feature type="region of interest" description="Disordered" evidence="5">
    <location>
        <begin position="700"/>
        <end position="731"/>
    </location>
</feature>
<keyword evidence="3" id="KW-0677">Repeat</keyword>
<dbReference type="InterPro" id="IPR004083">
    <property type="entry name" value="Raptor"/>
</dbReference>
<reference evidence="7" key="1">
    <citation type="submission" date="2020-04" db="EMBL/GenBank/DDBJ databases">
        <authorList>
            <person name="Neveu A P."/>
        </authorList>
    </citation>
    <scope>NUCLEOTIDE SEQUENCE</scope>
    <source>
        <tissue evidence="7">Whole embryo</tissue>
    </source>
</reference>
<evidence type="ECO:0000256" key="2">
    <source>
        <dbReference type="ARBA" id="ARBA00022574"/>
    </source>
</evidence>
<feature type="region of interest" description="Disordered" evidence="5">
    <location>
        <begin position="1"/>
        <end position="27"/>
    </location>
</feature>
<evidence type="ECO:0000256" key="4">
    <source>
        <dbReference type="PROSITE-ProRule" id="PRU00221"/>
    </source>
</evidence>
<dbReference type="Pfam" id="PF00400">
    <property type="entry name" value="WD40"/>
    <property type="match status" value="1"/>
</dbReference>
<evidence type="ECO:0000313" key="7">
    <source>
        <dbReference type="EMBL" id="CAB3265778.1"/>
    </source>
</evidence>
<feature type="compositionally biased region" description="Polar residues" evidence="5">
    <location>
        <begin position="751"/>
        <end position="772"/>
    </location>
</feature>
<dbReference type="GO" id="GO:0005737">
    <property type="term" value="C:cytoplasm"/>
    <property type="evidence" value="ECO:0007669"/>
    <property type="project" value="TreeGrafter"/>
</dbReference>
<dbReference type="InterPro" id="IPR000357">
    <property type="entry name" value="HEAT"/>
</dbReference>
<proteinExistence type="evidence at transcript level"/>
<protein>
    <submittedName>
        <fullName evidence="7">Regulatory-associated protein of mTOR-like</fullName>
    </submittedName>
</protein>
<dbReference type="InterPro" id="IPR011989">
    <property type="entry name" value="ARM-like"/>
</dbReference>
<dbReference type="PANTHER" id="PTHR12848">
    <property type="entry name" value="REGULATORY-ASSOCIATED PROTEIN OF MTOR"/>
    <property type="match status" value="1"/>
</dbReference>
<accession>A0A6F9DRZ4</accession>
<dbReference type="Gene3D" id="2.130.10.10">
    <property type="entry name" value="YVTN repeat-like/Quinoprotein amine dehydrogenase"/>
    <property type="match status" value="2"/>
</dbReference>
<comment type="similarity">
    <text evidence="1">Belongs to the WD repeat RAPTOR family.</text>
</comment>
<dbReference type="FunFam" id="1.25.10.10:FF:000276">
    <property type="entry name" value="Regulatory-associated protein of mTOR isoform 1"/>
    <property type="match status" value="1"/>
</dbReference>
<dbReference type="GO" id="GO:0038202">
    <property type="term" value="P:TORC1 signaling"/>
    <property type="evidence" value="ECO:0007669"/>
    <property type="project" value="TreeGrafter"/>
</dbReference>
<evidence type="ECO:0000259" key="6">
    <source>
        <dbReference type="SMART" id="SM01302"/>
    </source>
</evidence>
<feature type="region of interest" description="Disordered" evidence="5">
    <location>
        <begin position="750"/>
        <end position="772"/>
    </location>
</feature>
<dbReference type="InterPro" id="IPR001680">
    <property type="entry name" value="WD40_rpt"/>
</dbReference>
<feature type="domain" description="Raptor N-terminal CASPase-like" evidence="6">
    <location>
        <begin position="56"/>
        <end position="209"/>
    </location>
</feature>
<dbReference type="SMART" id="SM00320">
    <property type="entry name" value="WD40"/>
    <property type="match status" value="7"/>
</dbReference>
<evidence type="ECO:0000256" key="1">
    <source>
        <dbReference type="ARBA" id="ARBA00009257"/>
    </source>
</evidence>
<evidence type="ECO:0000256" key="5">
    <source>
        <dbReference type="SAM" id="MobiDB-lite"/>
    </source>
</evidence>